<name>A0A433SCP8_9BURK</name>
<dbReference type="Proteomes" id="UP000286947">
    <property type="component" value="Unassembled WGS sequence"/>
</dbReference>
<dbReference type="AlphaFoldDB" id="A0A433SCP8"/>
<gene>
    <name evidence="1" type="ORF">CUZ56_01791</name>
</gene>
<organism evidence="1 2">
    <name type="scientific">Saezia sanguinis</name>
    <dbReference type="NCBI Taxonomy" id="1965230"/>
    <lineage>
        <taxon>Bacteria</taxon>
        <taxon>Pseudomonadati</taxon>
        <taxon>Pseudomonadota</taxon>
        <taxon>Betaproteobacteria</taxon>
        <taxon>Burkholderiales</taxon>
        <taxon>Saeziaceae</taxon>
        <taxon>Saezia</taxon>
    </lineage>
</organism>
<evidence type="ECO:0000313" key="2">
    <source>
        <dbReference type="Proteomes" id="UP000286947"/>
    </source>
</evidence>
<dbReference type="EMBL" id="PQSP01000004">
    <property type="protein sequence ID" value="RUS66511.1"/>
    <property type="molecule type" value="Genomic_DNA"/>
</dbReference>
<reference evidence="1 2" key="1">
    <citation type="submission" date="2018-01" db="EMBL/GenBank/DDBJ databases">
        <title>Saezia sanguinis gen. nov., sp. nov., in the order Burkholderiales isolated from human blood.</title>
        <authorList>
            <person name="Medina-Pascual M.J."/>
            <person name="Valdezate S."/>
            <person name="Monzon S."/>
            <person name="Cuesta I."/>
            <person name="Carrasco G."/>
            <person name="Villalon P."/>
            <person name="Saez-Nieto J.A."/>
        </authorList>
    </citation>
    <scope>NUCLEOTIDE SEQUENCE [LARGE SCALE GENOMIC DNA]</scope>
    <source>
        <strain evidence="1 2">CNM695-12</strain>
    </source>
</reference>
<accession>A0A433SCP8</accession>
<dbReference type="RefSeq" id="WP_126979996.1">
    <property type="nucleotide sequence ID" value="NZ_CAWUGC010000015.1"/>
</dbReference>
<keyword evidence="2" id="KW-1185">Reference proteome</keyword>
<evidence type="ECO:0000313" key="1">
    <source>
        <dbReference type="EMBL" id="RUS66511.1"/>
    </source>
</evidence>
<protein>
    <submittedName>
        <fullName evidence="1">Uncharacterized protein</fullName>
    </submittedName>
</protein>
<comment type="caution">
    <text evidence="1">The sequence shown here is derived from an EMBL/GenBank/DDBJ whole genome shotgun (WGS) entry which is preliminary data.</text>
</comment>
<sequence>MNPLRYQVILSDFDHQTQTRYTVATLLGEHKAVAMATAAHLATPKHHKVYKVTVKPLAGEMQPHDLVDRMEW</sequence>
<proteinExistence type="predicted"/>